<proteinExistence type="predicted"/>
<dbReference type="PANTHER" id="PTHR10357">
    <property type="entry name" value="ALPHA-AMYLASE FAMILY MEMBER"/>
    <property type="match status" value="1"/>
</dbReference>
<dbReference type="SMART" id="SM00642">
    <property type="entry name" value="Aamy"/>
    <property type="match status" value="1"/>
</dbReference>
<evidence type="ECO:0000259" key="5">
    <source>
        <dbReference type="SMART" id="SM00642"/>
    </source>
</evidence>
<gene>
    <name evidence="6" type="ORF">LNV07_22455</name>
</gene>
<dbReference type="InterPro" id="IPR006047">
    <property type="entry name" value="GH13_cat_dom"/>
</dbReference>
<dbReference type="InterPro" id="IPR017853">
    <property type="entry name" value="GH"/>
</dbReference>
<accession>A0ABT2YLI3</accession>
<dbReference type="Pfam" id="PF09087">
    <property type="entry name" value="Cyc-maltodext_N"/>
    <property type="match status" value="1"/>
</dbReference>
<evidence type="ECO:0000256" key="3">
    <source>
        <dbReference type="SAM" id="MobiDB-lite"/>
    </source>
</evidence>
<feature type="region of interest" description="Disordered" evidence="3">
    <location>
        <begin position="145"/>
        <end position="164"/>
    </location>
</feature>
<dbReference type="PANTHER" id="PTHR10357:SF210">
    <property type="entry name" value="MALTODEXTRIN GLUCOSIDASE"/>
    <property type="match status" value="1"/>
</dbReference>
<feature type="signal peptide" evidence="4">
    <location>
        <begin position="1"/>
        <end position="22"/>
    </location>
</feature>
<organism evidence="6 7">
    <name type="scientific">Roseateles oligotrophus</name>
    <dbReference type="NCBI Taxonomy" id="1769250"/>
    <lineage>
        <taxon>Bacteria</taxon>
        <taxon>Pseudomonadati</taxon>
        <taxon>Pseudomonadota</taxon>
        <taxon>Betaproteobacteria</taxon>
        <taxon>Burkholderiales</taxon>
        <taxon>Sphaerotilaceae</taxon>
        <taxon>Roseateles</taxon>
    </lineage>
</organism>
<dbReference type="InterPro" id="IPR013783">
    <property type="entry name" value="Ig-like_fold"/>
</dbReference>
<dbReference type="SUPFAM" id="SSF51445">
    <property type="entry name" value="(Trans)glycosidases"/>
    <property type="match status" value="1"/>
</dbReference>
<evidence type="ECO:0000313" key="6">
    <source>
        <dbReference type="EMBL" id="MCV2370857.1"/>
    </source>
</evidence>
<reference evidence="6 7" key="1">
    <citation type="submission" date="2021-11" db="EMBL/GenBank/DDBJ databases">
        <authorList>
            <person name="Liang Q."/>
            <person name="Mou H."/>
            <person name="Liu Z."/>
        </authorList>
    </citation>
    <scope>NUCLEOTIDE SEQUENCE [LARGE SCALE GENOMIC DNA]</scope>
    <source>
        <strain evidence="6 7">CHU3</strain>
    </source>
</reference>
<evidence type="ECO:0000313" key="7">
    <source>
        <dbReference type="Proteomes" id="UP001209701"/>
    </source>
</evidence>
<dbReference type="GO" id="GO:0016787">
    <property type="term" value="F:hydrolase activity"/>
    <property type="evidence" value="ECO:0007669"/>
    <property type="project" value="UniProtKB-KW"/>
</dbReference>
<dbReference type="SUPFAM" id="SSF51011">
    <property type="entry name" value="Glycosyl hydrolase domain"/>
    <property type="match status" value="1"/>
</dbReference>
<dbReference type="EMBL" id="JAJIRN010000011">
    <property type="protein sequence ID" value="MCV2370857.1"/>
    <property type="molecule type" value="Genomic_DNA"/>
</dbReference>
<comment type="caution">
    <text evidence="6">The sequence shown here is derived from an EMBL/GenBank/DDBJ whole genome shotgun (WGS) entry which is preliminary data.</text>
</comment>
<keyword evidence="7" id="KW-1185">Reference proteome</keyword>
<dbReference type="InterPro" id="IPR015171">
    <property type="entry name" value="Cyc-maltodext_N"/>
</dbReference>
<name>A0ABT2YLI3_9BURK</name>
<feature type="chain" id="PRO_5047490572" evidence="4">
    <location>
        <begin position="23"/>
        <end position="623"/>
    </location>
</feature>
<dbReference type="Gene3D" id="2.60.40.1180">
    <property type="entry name" value="Golgi alpha-mannosidase II"/>
    <property type="match status" value="1"/>
</dbReference>
<evidence type="ECO:0000256" key="2">
    <source>
        <dbReference type="ARBA" id="ARBA00023295"/>
    </source>
</evidence>
<keyword evidence="4" id="KW-0732">Signal</keyword>
<dbReference type="Pfam" id="PF00128">
    <property type="entry name" value="Alpha-amylase"/>
    <property type="match status" value="1"/>
</dbReference>
<keyword evidence="2" id="KW-0326">Glycosidase</keyword>
<dbReference type="InterPro" id="IPR019492">
    <property type="entry name" value="Cyclo-malto-dextrinase_C"/>
</dbReference>
<evidence type="ECO:0000256" key="1">
    <source>
        <dbReference type="ARBA" id="ARBA00022801"/>
    </source>
</evidence>
<dbReference type="Proteomes" id="UP001209701">
    <property type="component" value="Unassembled WGS sequence"/>
</dbReference>
<feature type="domain" description="Glycosyl hydrolase family 13 catalytic" evidence="5">
    <location>
        <begin position="133"/>
        <end position="527"/>
    </location>
</feature>
<keyword evidence="1 6" id="KW-0378">Hydrolase</keyword>
<protein>
    <submittedName>
        <fullName evidence="6">Glycoside hydrolase family 13 protein</fullName>
    </submittedName>
</protein>
<dbReference type="InterPro" id="IPR014756">
    <property type="entry name" value="Ig_E-set"/>
</dbReference>
<evidence type="ECO:0000256" key="4">
    <source>
        <dbReference type="SAM" id="SignalP"/>
    </source>
</evidence>
<dbReference type="Pfam" id="PF10438">
    <property type="entry name" value="Cyc-maltodext_C"/>
    <property type="match status" value="1"/>
</dbReference>
<dbReference type="Gene3D" id="3.20.20.80">
    <property type="entry name" value="Glycosidases"/>
    <property type="match status" value="1"/>
</dbReference>
<dbReference type="Gene3D" id="2.60.40.10">
    <property type="entry name" value="Immunoglobulins"/>
    <property type="match status" value="1"/>
</dbReference>
<dbReference type="CDD" id="cd11340">
    <property type="entry name" value="AmyAc_bac_CMD_like_3"/>
    <property type="match status" value="1"/>
</dbReference>
<dbReference type="InterPro" id="IPR013780">
    <property type="entry name" value="Glyco_hydro_b"/>
</dbReference>
<dbReference type="SUPFAM" id="SSF81296">
    <property type="entry name" value="E set domains"/>
    <property type="match status" value="1"/>
</dbReference>
<sequence length="623" mass="69576">MNSKKLLLTLLLSAILPSICWAQAVERVEPPSWWVGMKSPTLQLLVHGEQIAALSPKLTRNYPGVSLQGFTRLGNPNYLVLDLLITAKARAGSLPLQFSAPGKPTLKLDYLLQARTPGAALAQGFGPKDAIYLLVPDRFAKAVPQAKDSSLDGEDRANSNARHGGNIEGLRQHLDYIADLGFTQLWPTPLVENKGAHSYHGYAATDFYRIDPRFGSNSDYQQLVREAKARGIGMIQDIVLNHIGDKHWWMADLPANDWLNQGPAYSETHHARATLQDPHAAPSDRKRFSEGWFVPGMPDLNQRNPVLANYLTQMSIWWVEYAGLSGIRADTYSYSDKAFLATWSQRLMQEYPRLNIVGEEWSPHPAFVAYWQRGRQNHDGYVSHMPSMMDFPLHGALLAGLGESDGHDSGLTKLYEALAHDFLYPAPNNLVLFEGNHDTPRLFTALKQDPALYKMALVYLASVNRIPQFYYGDELMLQSPLQRDDGAVRPDFPGGWAGDTVNAFTGDGLSEPQREAQAFTRKLFNWRKTAEVVHSGRLMQYAPENGCYVFFRYGEKQRLMVVLNKSAQPVRLDTRRFAEMLTPQSSGIEVLTGTHQALGRELSVPARSALLLELAPEAVALPK</sequence>